<feature type="transmembrane region" description="Helical" evidence="8">
    <location>
        <begin position="429"/>
        <end position="451"/>
    </location>
</feature>
<protein>
    <submittedName>
        <fullName evidence="10">Lactose permease</fullName>
    </submittedName>
</protein>
<feature type="transmembrane region" description="Helical" evidence="8">
    <location>
        <begin position="332"/>
        <end position="352"/>
    </location>
</feature>
<dbReference type="InterPro" id="IPR005829">
    <property type="entry name" value="Sugar_transporter_CS"/>
</dbReference>
<keyword evidence="11" id="KW-1185">Reference proteome</keyword>
<evidence type="ECO:0000256" key="1">
    <source>
        <dbReference type="ARBA" id="ARBA00004141"/>
    </source>
</evidence>
<dbReference type="EMBL" id="KE747843">
    <property type="protein sequence ID" value="RMZ74060.1"/>
    <property type="molecule type" value="Genomic_DNA"/>
</dbReference>
<gene>
    <name evidence="10" type="ORF">GMOD_00004890</name>
</gene>
<organism evidence="10 11">
    <name type="scientific">Pyrenophora seminiperda CCB06</name>
    <dbReference type="NCBI Taxonomy" id="1302712"/>
    <lineage>
        <taxon>Eukaryota</taxon>
        <taxon>Fungi</taxon>
        <taxon>Dikarya</taxon>
        <taxon>Ascomycota</taxon>
        <taxon>Pezizomycotina</taxon>
        <taxon>Dothideomycetes</taxon>
        <taxon>Pleosporomycetidae</taxon>
        <taxon>Pleosporales</taxon>
        <taxon>Pleosporineae</taxon>
        <taxon>Pleosporaceae</taxon>
        <taxon>Pyrenophora</taxon>
    </lineage>
</organism>
<dbReference type="PROSITE" id="PS50850">
    <property type="entry name" value="MFS"/>
    <property type="match status" value="1"/>
</dbReference>
<dbReference type="InterPro" id="IPR003663">
    <property type="entry name" value="Sugar/inositol_transpt"/>
</dbReference>
<evidence type="ECO:0000256" key="3">
    <source>
        <dbReference type="ARBA" id="ARBA00022448"/>
    </source>
</evidence>
<feature type="transmembrane region" description="Helical" evidence="8">
    <location>
        <begin position="497"/>
        <end position="517"/>
    </location>
</feature>
<dbReference type="Pfam" id="PF00083">
    <property type="entry name" value="Sugar_tr"/>
    <property type="match status" value="1"/>
</dbReference>
<feature type="transmembrane region" description="Helical" evidence="8">
    <location>
        <begin position="372"/>
        <end position="393"/>
    </location>
</feature>
<dbReference type="InterPro" id="IPR036259">
    <property type="entry name" value="MFS_trans_sf"/>
</dbReference>
<evidence type="ECO:0000256" key="8">
    <source>
        <dbReference type="SAM" id="Phobius"/>
    </source>
</evidence>
<dbReference type="Proteomes" id="UP000265663">
    <property type="component" value="Unassembled WGS sequence"/>
</dbReference>
<dbReference type="AlphaFoldDB" id="A0A3M7MHU4"/>
<feature type="transmembrane region" description="Helical" evidence="8">
    <location>
        <begin position="176"/>
        <end position="199"/>
    </location>
</feature>
<evidence type="ECO:0000313" key="11">
    <source>
        <dbReference type="Proteomes" id="UP000265663"/>
    </source>
</evidence>
<evidence type="ECO:0000256" key="2">
    <source>
        <dbReference type="ARBA" id="ARBA00010992"/>
    </source>
</evidence>
<feature type="transmembrane region" description="Helical" evidence="8">
    <location>
        <begin position="151"/>
        <end position="170"/>
    </location>
</feature>
<evidence type="ECO:0000256" key="6">
    <source>
        <dbReference type="ARBA" id="ARBA00023136"/>
    </source>
</evidence>
<evidence type="ECO:0000256" key="7">
    <source>
        <dbReference type="RuleBase" id="RU003346"/>
    </source>
</evidence>
<feature type="transmembrane region" description="Helical" evidence="8">
    <location>
        <begin position="405"/>
        <end position="423"/>
    </location>
</feature>
<feature type="transmembrane region" description="Helical" evidence="8">
    <location>
        <begin position="471"/>
        <end position="491"/>
    </location>
</feature>
<comment type="subcellular location">
    <subcellularLocation>
        <location evidence="1">Membrane</location>
        <topology evidence="1">Multi-pass membrane protein</topology>
    </subcellularLocation>
</comment>
<dbReference type="FunFam" id="1.20.1250.20:FF:000217">
    <property type="entry name" value="MFS lactose permease, putative"/>
    <property type="match status" value="1"/>
</dbReference>
<dbReference type="InterPro" id="IPR005828">
    <property type="entry name" value="MFS_sugar_transport-like"/>
</dbReference>
<dbReference type="PROSITE" id="PS00216">
    <property type="entry name" value="SUGAR_TRANSPORT_1"/>
    <property type="match status" value="1"/>
</dbReference>
<feature type="transmembrane region" description="Helical" evidence="8">
    <location>
        <begin position="123"/>
        <end position="144"/>
    </location>
</feature>
<dbReference type="PANTHER" id="PTHR48022:SF70">
    <property type="entry name" value="MONOSACCHARIDE TRANSPORTER, PUTATIVE (AFU_ORTHOLOGUE AFUA_5G14540)-RELATED"/>
    <property type="match status" value="1"/>
</dbReference>
<feature type="transmembrane region" description="Helical" evidence="8">
    <location>
        <begin position="242"/>
        <end position="264"/>
    </location>
</feature>
<comment type="similarity">
    <text evidence="2 7">Belongs to the major facilitator superfamily. Sugar transporter (TC 2.A.1.1) family.</text>
</comment>
<dbReference type="InterPro" id="IPR020846">
    <property type="entry name" value="MFS_dom"/>
</dbReference>
<dbReference type="Gene3D" id="1.20.1250.20">
    <property type="entry name" value="MFS general substrate transporter like domains"/>
    <property type="match status" value="1"/>
</dbReference>
<keyword evidence="5 8" id="KW-1133">Transmembrane helix</keyword>
<accession>A0A3M7MHU4</accession>
<evidence type="ECO:0000256" key="4">
    <source>
        <dbReference type="ARBA" id="ARBA00022692"/>
    </source>
</evidence>
<feature type="domain" description="Major facilitator superfamily (MFS) profile" evidence="9">
    <location>
        <begin position="82"/>
        <end position="521"/>
    </location>
</feature>
<keyword evidence="6 8" id="KW-0472">Membrane</keyword>
<keyword evidence="3 7" id="KW-0813">Transport</keyword>
<proteinExistence type="inferred from homology"/>
<keyword evidence="4 8" id="KW-0812">Transmembrane</keyword>
<dbReference type="NCBIfam" id="TIGR00879">
    <property type="entry name" value="SP"/>
    <property type="match status" value="1"/>
</dbReference>
<evidence type="ECO:0000313" key="10">
    <source>
        <dbReference type="EMBL" id="RMZ74060.1"/>
    </source>
</evidence>
<sequence>MYLSRPPPLFSFTSPYFWSCIMEEAKDNMNTVTQQVSTVDDGLDKHRHVVKEANVASIALAAAIEAEKPKLLSKGMIQLYMIMGVGYLVSTLNGFDSSLMGSINAMKGYQNTFGLTGQGSSTGIIFIIYNLGQIAAFPVCGFLADGYGRRICIFVGCVLVIVGTAIQATAHERGHFIGGRFVLGFGASIASAAGPAYTVELAHPAYRGTMAGMYNNFWWLGNILAGWTTYGTNLHMGDSSWAWRIPTIVQCVLPTIVMCLILFFPETPRWLLAHDRREEAIAIMAKYHGNGNPESPIVQLQLHEITEDFSQTRDDNPWWDFRELGNTRAARYRLAMVIAMAFFGQWSGNNVVSYFLPAMIKNAGITDPNKQLLINAINPIFSMIAAIYGATILDRVGRRKMLMGGLWGGLFAYILLTAFTATANKDNKLAYGTIASIYLFGILFSGGWTCLQTLYSVECLENRTRAKGSGLNFLFLNVAMMVNTYGISIAIEKIGWKLYLVYIVWIFIEIIIIYFFFVETSGKTLEELKEIFEAPNPAKASLKKAKVEIDETGQIRNVHQD</sequence>
<feature type="transmembrane region" description="Helical" evidence="8">
    <location>
        <begin position="211"/>
        <end position="230"/>
    </location>
</feature>
<evidence type="ECO:0000259" key="9">
    <source>
        <dbReference type="PROSITE" id="PS50850"/>
    </source>
</evidence>
<dbReference type="OrthoDB" id="6133115at2759"/>
<dbReference type="SUPFAM" id="SSF103473">
    <property type="entry name" value="MFS general substrate transporter"/>
    <property type="match status" value="1"/>
</dbReference>
<reference evidence="10 11" key="1">
    <citation type="journal article" date="2014" name="PLoS ONE">
        <title>De novo Genome Assembly of the Fungal Plant Pathogen Pyrenophora semeniperda.</title>
        <authorList>
            <person name="Soliai M.M."/>
            <person name="Meyer S.E."/>
            <person name="Udall J.A."/>
            <person name="Elzinga D.E."/>
            <person name="Hermansen R.A."/>
            <person name="Bodily P.M."/>
            <person name="Hart A.A."/>
            <person name="Coleman C.E."/>
        </authorList>
    </citation>
    <scope>NUCLEOTIDE SEQUENCE [LARGE SCALE GENOMIC DNA]</scope>
    <source>
        <strain evidence="10 11">CCB06</strain>
        <tissue evidence="10">Mycelium</tissue>
    </source>
</reference>
<evidence type="ECO:0000256" key="5">
    <source>
        <dbReference type="ARBA" id="ARBA00022989"/>
    </source>
</evidence>
<dbReference type="GO" id="GO:0005351">
    <property type="term" value="F:carbohydrate:proton symporter activity"/>
    <property type="evidence" value="ECO:0007669"/>
    <property type="project" value="TreeGrafter"/>
</dbReference>
<dbReference type="InterPro" id="IPR050360">
    <property type="entry name" value="MFS_Sugar_Transporters"/>
</dbReference>
<dbReference type="PANTHER" id="PTHR48022">
    <property type="entry name" value="PLASTIDIC GLUCOSE TRANSPORTER 4"/>
    <property type="match status" value="1"/>
</dbReference>
<name>A0A3M7MHU4_9PLEO</name>
<dbReference type="GO" id="GO:0016020">
    <property type="term" value="C:membrane"/>
    <property type="evidence" value="ECO:0007669"/>
    <property type="project" value="UniProtKB-SubCell"/>
</dbReference>